<keyword evidence="9" id="KW-1185">Reference proteome</keyword>
<feature type="transmembrane region" description="Helical" evidence="7">
    <location>
        <begin position="136"/>
        <end position="157"/>
    </location>
</feature>
<feature type="transmembrane region" description="Helical" evidence="7">
    <location>
        <begin position="12"/>
        <end position="34"/>
    </location>
</feature>
<comment type="caution">
    <text evidence="8">The sequence shown here is derived from an EMBL/GenBank/DDBJ whole genome shotgun (WGS) entry which is preliminary data.</text>
</comment>
<accession>A0ABV7N8J1</accession>
<name>A0ABV7N8J1_9STAP</name>
<keyword evidence="4 7" id="KW-1133">Transmembrane helix</keyword>
<keyword evidence="3 6" id="KW-0812">Transmembrane</keyword>
<evidence type="ECO:0000313" key="8">
    <source>
        <dbReference type="EMBL" id="MFC3388522.1"/>
    </source>
</evidence>
<feature type="transmembrane region" description="Helical" evidence="7">
    <location>
        <begin position="54"/>
        <end position="83"/>
    </location>
</feature>
<evidence type="ECO:0000256" key="3">
    <source>
        <dbReference type="ARBA" id="ARBA00022692"/>
    </source>
</evidence>
<organism evidence="8 9">
    <name type="scientific">Salinicoccus sesuvii</name>
    <dbReference type="NCBI Taxonomy" id="868281"/>
    <lineage>
        <taxon>Bacteria</taxon>
        <taxon>Bacillati</taxon>
        <taxon>Bacillota</taxon>
        <taxon>Bacilli</taxon>
        <taxon>Bacillales</taxon>
        <taxon>Staphylococcaceae</taxon>
        <taxon>Salinicoccus</taxon>
    </lineage>
</organism>
<dbReference type="Proteomes" id="UP001595637">
    <property type="component" value="Unassembled WGS sequence"/>
</dbReference>
<dbReference type="InterPro" id="IPR001626">
    <property type="entry name" value="ABC_TroCD"/>
</dbReference>
<protein>
    <submittedName>
        <fullName evidence="8">Metal ABC transporter permease</fullName>
    </submittedName>
</protein>
<dbReference type="RefSeq" id="WP_380654123.1">
    <property type="nucleotide sequence ID" value="NZ_JBHRVQ010000001.1"/>
</dbReference>
<feature type="transmembrane region" description="Helical" evidence="7">
    <location>
        <begin position="248"/>
        <end position="268"/>
    </location>
</feature>
<keyword evidence="5 7" id="KW-0472">Membrane</keyword>
<reference evidence="9" key="1">
    <citation type="journal article" date="2019" name="Int. J. Syst. Evol. Microbiol.">
        <title>The Global Catalogue of Microorganisms (GCM) 10K type strain sequencing project: providing services to taxonomists for standard genome sequencing and annotation.</title>
        <authorList>
            <consortium name="The Broad Institute Genomics Platform"/>
            <consortium name="The Broad Institute Genome Sequencing Center for Infectious Disease"/>
            <person name="Wu L."/>
            <person name="Ma J."/>
        </authorList>
    </citation>
    <scope>NUCLEOTIDE SEQUENCE [LARGE SCALE GENOMIC DNA]</scope>
    <source>
        <strain evidence="9">CCM 7756</strain>
    </source>
</reference>
<dbReference type="Pfam" id="PF00950">
    <property type="entry name" value="ABC-3"/>
    <property type="match status" value="1"/>
</dbReference>
<feature type="transmembrane region" description="Helical" evidence="7">
    <location>
        <begin position="95"/>
        <end position="116"/>
    </location>
</feature>
<dbReference type="PANTHER" id="PTHR30477:SF22">
    <property type="entry name" value="METAL ABC TRANSPORTER PERMEASE"/>
    <property type="match status" value="1"/>
</dbReference>
<dbReference type="PANTHER" id="PTHR30477">
    <property type="entry name" value="ABC-TRANSPORTER METAL-BINDING PROTEIN"/>
    <property type="match status" value="1"/>
</dbReference>
<evidence type="ECO:0000313" key="9">
    <source>
        <dbReference type="Proteomes" id="UP001595637"/>
    </source>
</evidence>
<evidence type="ECO:0000256" key="2">
    <source>
        <dbReference type="ARBA" id="ARBA00008034"/>
    </source>
</evidence>
<evidence type="ECO:0000256" key="7">
    <source>
        <dbReference type="SAM" id="Phobius"/>
    </source>
</evidence>
<comment type="subcellular location">
    <subcellularLocation>
        <location evidence="6">Cell membrane</location>
        <topology evidence="6">Multi-pass membrane protein</topology>
    </subcellularLocation>
    <subcellularLocation>
        <location evidence="1">Membrane</location>
        <topology evidence="1">Multi-pass membrane protein</topology>
    </subcellularLocation>
</comment>
<evidence type="ECO:0000256" key="5">
    <source>
        <dbReference type="ARBA" id="ARBA00023136"/>
    </source>
</evidence>
<feature type="transmembrane region" description="Helical" evidence="7">
    <location>
        <begin position="169"/>
        <end position="191"/>
    </location>
</feature>
<comment type="similarity">
    <text evidence="2 6">Belongs to the ABC-3 integral membrane protein family.</text>
</comment>
<dbReference type="InterPro" id="IPR037294">
    <property type="entry name" value="ABC_BtuC-like"/>
</dbReference>
<evidence type="ECO:0000256" key="6">
    <source>
        <dbReference type="RuleBase" id="RU003943"/>
    </source>
</evidence>
<proteinExistence type="inferred from homology"/>
<dbReference type="SUPFAM" id="SSF81345">
    <property type="entry name" value="ABC transporter involved in vitamin B12 uptake, BtuC"/>
    <property type="match status" value="1"/>
</dbReference>
<feature type="transmembrane region" description="Helical" evidence="7">
    <location>
        <begin position="224"/>
        <end position="242"/>
    </location>
</feature>
<keyword evidence="6" id="KW-0813">Transport</keyword>
<evidence type="ECO:0000256" key="1">
    <source>
        <dbReference type="ARBA" id="ARBA00004141"/>
    </source>
</evidence>
<sequence length="285" mass="31241">MIQALIDYDFIRYSFISGLIAGLIAPLIGTFIVIRRLSLIADALSHVTLGGITFGVYLSSLIGMTINPLITGILFSVFGALGIERLRSVYKHYQELAIPIIMSFGVALSVLFLSLADGFNQDLFGYLFGSISAVNSFDLILISVIGVVVLIFIYLLYKEMFLVSFDEEYANVMNISKWIHFLFIIVVALVISASMRIVGILLVSALMTLPVAAAMRVTSSFKQLMVMSVVFGELSVVIGLFLSFHLNISPGGTIVLISLMLLAITIILDRIGVKRRGEPTESIQR</sequence>
<dbReference type="Gene3D" id="1.10.3470.10">
    <property type="entry name" value="ABC transporter involved in vitamin B12 uptake, BtuC"/>
    <property type="match status" value="1"/>
</dbReference>
<dbReference type="EMBL" id="JBHRVQ010000001">
    <property type="protein sequence ID" value="MFC3388522.1"/>
    <property type="molecule type" value="Genomic_DNA"/>
</dbReference>
<gene>
    <name evidence="8" type="ORF">ACFOEO_08070</name>
</gene>
<evidence type="ECO:0000256" key="4">
    <source>
        <dbReference type="ARBA" id="ARBA00022989"/>
    </source>
</evidence>